<evidence type="ECO:0000256" key="4">
    <source>
        <dbReference type="ARBA" id="ARBA00022617"/>
    </source>
</evidence>
<feature type="transmembrane region" description="Helical" evidence="12">
    <location>
        <begin position="156"/>
        <end position="180"/>
    </location>
</feature>
<feature type="transmembrane region" description="Helical" evidence="12">
    <location>
        <begin position="87"/>
        <end position="105"/>
    </location>
</feature>
<evidence type="ECO:0000256" key="12">
    <source>
        <dbReference type="SAM" id="Phobius"/>
    </source>
</evidence>
<gene>
    <name evidence="15" type="primary">LOC120251285</name>
</gene>
<evidence type="ECO:0000256" key="10">
    <source>
        <dbReference type="ARBA" id="ARBA00023136"/>
    </source>
</evidence>
<organism evidence="14 15">
    <name type="scientific">Dioscorea cayennensis subsp. rotundata</name>
    <name type="common">White Guinea yam</name>
    <name type="synonym">Dioscorea rotundata</name>
    <dbReference type="NCBI Taxonomy" id="55577"/>
    <lineage>
        <taxon>Eukaryota</taxon>
        <taxon>Viridiplantae</taxon>
        <taxon>Streptophyta</taxon>
        <taxon>Embryophyta</taxon>
        <taxon>Tracheophyta</taxon>
        <taxon>Spermatophyta</taxon>
        <taxon>Magnoliopsida</taxon>
        <taxon>Liliopsida</taxon>
        <taxon>Dioscoreales</taxon>
        <taxon>Dioscoreaceae</taxon>
        <taxon>Dioscorea</taxon>
    </lineage>
</organism>
<keyword evidence="14" id="KW-1185">Reference proteome</keyword>
<evidence type="ECO:0000256" key="7">
    <source>
        <dbReference type="ARBA" id="ARBA00022982"/>
    </source>
</evidence>
<dbReference type="InterPro" id="IPR006593">
    <property type="entry name" value="Cyt_b561/ferric_Rdtase_TM"/>
</dbReference>
<feature type="domain" description="Cytochrome b561" evidence="13">
    <location>
        <begin position="8"/>
        <end position="221"/>
    </location>
</feature>
<dbReference type="RefSeq" id="XP_039115775.1">
    <property type="nucleotide sequence ID" value="XM_039259841.1"/>
</dbReference>
<evidence type="ECO:0000313" key="14">
    <source>
        <dbReference type="Proteomes" id="UP001515500"/>
    </source>
</evidence>
<dbReference type="AlphaFoldDB" id="A0AB40ALA0"/>
<keyword evidence="5 12" id="KW-0812">Transmembrane</keyword>
<evidence type="ECO:0000256" key="6">
    <source>
        <dbReference type="ARBA" id="ARBA00022723"/>
    </source>
</evidence>
<dbReference type="PANTHER" id="PTHR10106:SF41">
    <property type="entry name" value="TRANSMEMBRANE ASCORBATE FERRIREDUCTASE 4-RELATED"/>
    <property type="match status" value="1"/>
</dbReference>
<dbReference type="GO" id="GO:0016020">
    <property type="term" value="C:membrane"/>
    <property type="evidence" value="ECO:0007669"/>
    <property type="project" value="UniProtKB-SubCell"/>
</dbReference>
<comment type="function">
    <text evidence="11">Two-heme-containing cytochrome. Catalyzes ascorbate-dependent trans-membrane electron transfer by utilizing a concerted H(+)/e(-) transfer mechanism.</text>
</comment>
<dbReference type="PANTHER" id="PTHR10106">
    <property type="entry name" value="CYTOCHROME B561-RELATED"/>
    <property type="match status" value="1"/>
</dbReference>
<accession>A0AB40ALA0</accession>
<name>A0AB40ALA0_DIOCR</name>
<evidence type="ECO:0000256" key="8">
    <source>
        <dbReference type="ARBA" id="ARBA00022989"/>
    </source>
</evidence>
<dbReference type="PROSITE" id="PS50939">
    <property type="entry name" value="CYTOCHROME_B561"/>
    <property type="match status" value="1"/>
</dbReference>
<evidence type="ECO:0000256" key="9">
    <source>
        <dbReference type="ARBA" id="ARBA00023004"/>
    </source>
</evidence>
<dbReference type="GO" id="GO:0016491">
    <property type="term" value="F:oxidoreductase activity"/>
    <property type="evidence" value="ECO:0007669"/>
    <property type="project" value="InterPro"/>
</dbReference>
<feature type="transmembrane region" description="Helical" evidence="12">
    <location>
        <begin position="117"/>
        <end position="144"/>
    </location>
</feature>
<proteinExistence type="predicted"/>
<evidence type="ECO:0000256" key="2">
    <source>
        <dbReference type="ARBA" id="ARBA00004141"/>
    </source>
</evidence>
<dbReference type="Pfam" id="PF03188">
    <property type="entry name" value="Cytochrom_B561"/>
    <property type="match status" value="1"/>
</dbReference>
<feature type="transmembrane region" description="Helical" evidence="12">
    <location>
        <begin position="56"/>
        <end position="75"/>
    </location>
</feature>
<sequence length="272" mass="30218">MAASLLTLARLSALAVTILLLIWSIGFRSSFLHLSSTSSSLPTAHLDHLFSVLHPLLMVMGFILLSGEAILAHRWMRRWSRGARKSMHLAMQGAALGFGVLGIWAKFKGNVGIMNNFYSLHSLMGLACLFLFSAQWIAGFMSFWHHSEGRRTRIIVLPWHVFVGLYTYILAVATAETGLLEKLTFLQTKHGMPRRSAEATLVNCLGFGLVLLGSFVVFSAITPKHHLHAQHLASNKNTNSGNLYSFDNKNGYHSSHQSSKVMSFDSDFDNEK</sequence>
<evidence type="ECO:0000256" key="11">
    <source>
        <dbReference type="ARBA" id="ARBA00053762"/>
    </source>
</evidence>
<comment type="subcellular location">
    <subcellularLocation>
        <location evidence="2">Membrane</location>
        <topology evidence="2">Multi-pass membrane protein</topology>
    </subcellularLocation>
</comment>
<dbReference type="GeneID" id="120251285"/>
<keyword evidence="7" id="KW-0249">Electron transport</keyword>
<evidence type="ECO:0000313" key="15">
    <source>
        <dbReference type="RefSeq" id="XP_039115775.1"/>
    </source>
</evidence>
<dbReference type="FunFam" id="1.20.120.1770:FF:000001">
    <property type="entry name" value="Cytochrome b reductase 1"/>
    <property type="match status" value="1"/>
</dbReference>
<dbReference type="GO" id="GO:0046872">
    <property type="term" value="F:metal ion binding"/>
    <property type="evidence" value="ECO:0007669"/>
    <property type="project" value="UniProtKB-KW"/>
</dbReference>
<protein>
    <submittedName>
        <fullName evidence="15">Probable transmembrane ascorbate ferrireductase 4</fullName>
    </submittedName>
</protein>
<keyword evidence="4" id="KW-0349">Heme</keyword>
<keyword evidence="9" id="KW-0408">Iron</keyword>
<dbReference type="Gene3D" id="1.20.120.1770">
    <property type="match status" value="1"/>
</dbReference>
<keyword evidence="6" id="KW-0479">Metal-binding</keyword>
<keyword evidence="3" id="KW-0813">Transport</keyword>
<evidence type="ECO:0000259" key="13">
    <source>
        <dbReference type="PROSITE" id="PS50939"/>
    </source>
</evidence>
<dbReference type="Proteomes" id="UP001515500">
    <property type="component" value="Chromosome 20"/>
</dbReference>
<feature type="transmembrane region" description="Helical" evidence="12">
    <location>
        <begin position="200"/>
        <end position="221"/>
    </location>
</feature>
<reference evidence="15" key="1">
    <citation type="submission" date="2025-08" db="UniProtKB">
        <authorList>
            <consortium name="RefSeq"/>
        </authorList>
    </citation>
    <scope>IDENTIFICATION</scope>
</reference>
<evidence type="ECO:0000256" key="3">
    <source>
        <dbReference type="ARBA" id="ARBA00022448"/>
    </source>
</evidence>
<dbReference type="SMART" id="SM00665">
    <property type="entry name" value="B561"/>
    <property type="match status" value="1"/>
</dbReference>
<dbReference type="InterPro" id="IPR043205">
    <property type="entry name" value="CYB561/CYBRD1-like"/>
</dbReference>
<keyword evidence="8 12" id="KW-1133">Transmembrane helix</keyword>
<keyword evidence="10 12" id="KW-0472">Membrane</keyword>
<comment type="cofactor">
    <cofactor evidence="1">
        <name>heme b</name>
        <dbReference type="ChEBI" id="CHEBI:60344"/>
    </cofactor>
</comment>
<evidence type="ECO:0000256" key="1">
    <source>
        <dbReference type="ARBA" id="ARBA00001970"/>
    </source>
</evidence>
<evidence type="ECO:0000256" key="5">
    <source>
        <dbReference type="ARBA" id="ARBA00022692"/>
    </source>
</evidence>